<proteinExistence type="predicted"/>
<accession>A0ABQ3UEP0</accession>
<dbReference type="EMBL" id="BNEK01000005">
    <property type="protein sequence ID" value="GHJ33636.1"/>
    <property type="molecule type" value="Genomic_DNA"/>
</dbReference>
<name>A0ABQ3UEP0_STRHY</name>
<feature type="compositionally biased region" description="Low complexity" evidence="1">
    <location>
        <begin position="33"/>
        <end position="75"/>
    </location>
</feature>
<keyword evidence="3" id="KW-1185">Reference proteome</keyword>
<dbReference type="Proteomes" id="UP001054854">
    <property type="component" value="Unassembled WGS sequence"/>
</dbReference>
<evidence type="ECO:0000313" key="3">
    <source>
        <dbReference type="Proteomes" id="UP001054854"/>
    </source>
</evidence>
<reference evidence="2" key="1">
    <citation type="submission" date="2024-05" db="EMBL/GenBank/DDBJ databases">
        <title>Whole genome shotgun sequence of Streptomyces hygroscopicus NBRC 113678.</title>
        <authorList>
            <person name="Komaki H."/>
            <person name="Tamura T."/>
        </authorList>
    </citation>
    <scope>NUCLEOTIDE SEQUENCE</scope>
    <source>
        <strain evidence="2">N11-34</strain>
    </source>
</reference>
<evidence type="ECO:0000256" key="1">
    <source>
        <dbReference type="SAM" id="MobiDB-lite"/>
    </source>
</evidence>
<feature type="region of interest" description="Disordered" evidence="1">
    <location>
        <begin position="1"/>
        <end position="109"/>
    </location>
</feature>
<evidence type="ECO:0000313" key="2">
    <source>
        <dbReference type="EMBL" id="GHJ33636.1"/>
    </source>
</evidence>
<comment type="caution">
    <text evidence="2">The sequence shown here is derived from an EMBL/GenBank/DDBJ whole genome shotgun (WGS) entry which is preliminary data.</text>
</comment>
<gene>
    <name evidence="2" type="ORF">TPA0910_80690</name>
</gene>
<protein>
    <submittedName>
        <fullName evidence="2">Uncharacterized protein</fullName>
    </submittedName>
</protein>
<sequence length="109" mass="11111">MARPGLGGRRRRGSRGATVAGPPNRPGCRRTIAAGASSDSRAGGAPPAAGQGRARADRGWAPPASRPSASISPRPGVETHEPGARAVFLGREDPYARRPPSTDIAVPVT</sequence>
<organism evidence="2 3">
    <name type="scientific">Streptomyces hygroscopicus</name>
    <dbReference type="NCBI Taxonomy" id="1912"/>
    <lineage>
        <taxon>Bacteria</taxon>
        <taxon>Bacillati</taxon>
        <taxon>Actinomycetota</taxon>
        <taxon>Actinomycetes</taxon>
        <taxon>Kitasatosporales</taxon>
        <taxon>Streptomycetaceae</taxon>
        <taxon>Streptomyces</taxon>
        <taxon>Streptomyces violaceusniger group</taxon>
    </lineage>
</organism>